<name>A0A5J9UQH7_9POAL</name>
<evidence type="ECO:0008006" key="4">
    <source>
        <dbReference type="Google" id="ProtNLM"/>
    </source>
</evidence>
<accession>A0A5J9UQH7</accession>
<dbReference type="EMBL" id="RWGY01000013">
    <property type="protein sequence ID" value="TVU25300.1"/>
    <property type="molecule type" value="Genomic_DNA"/>
</dbReference>
<evidence type="ECO:0000256" key="1">
    <source>
        <dbReference type="SAM" id="Phobius"/>
    </source>
</evidence>
<evidence type="ECO:0000313" key="2">
    <source>
        <dbReference type="EMBL" id="TVU25300.1"/>
    </source>
</evidence>
<reference evidence="2 3" key="1">
    <citation type="journal article" date="2019" name="Sci. Rep.">
        <title>A high-quality genome of Eragrostis curvula grass provides insights into Poaceae evolution and supports new strategies to enhance forage quality.</title>
        <authorList>
            <person name="Carballo J."/>
            <person name="Santos B.A.C.M."/>
            <person name="Zappacosta D."/>
            <person name="Garbus I."/>
            <person name="Selva J.P."/>
            <person name="Gallo C.A."/>
            <person name="Diaz A."/>
            <person name="Albertini E."/>
            <person name="Caccamo M."/>
            <person name="Echenique V."/>
        </authorList>
    </citation>
    <scope>NUCLEOTIDE SEQUENCE [LARGE SCALE GENOMIC DNA]</scope>
    <source>
        <strain evidence="3">cv. Victoria</strain>
        <tissue evidence="2">Leaf</tissue>
    </source>
</reference>
<keyword evidence="1" id="KW-0812">Transmembrane</keyword>
<sequence length="103" mass="11232">MLAIQNWQELEQSENFLVFFRPTLKVATRLPPSSSSINYFSDFLGAAMGSLVAAAALLTGLLALAMPADCNPEGDILFMQRAAWQQPITALDSWDPTLVNPCT</sequence>
<feature type="transmembrane region" description="Helical" evidence="1">
    <location>
        <begin position="43"/>
        <end position="64"/>
    </location>
</feature>
<proteinExistence type="predicted"/>
<dbReference type="Proteomes" id="UP000324897">
    <property type="component" value="Chromosome 2"/>
</dbReference>
<evidence type="ECO:0000313" key="3">
    <source>
        <dbReference type="Proteomes" id="UP000324897"/>
    </source>
</evidence>
<keyword evidence="1" id="KW-0472">Membrane</keyword>
<keyword evidence="1" id="KW-1133">Transmembrane helix</keyword>
<dbReference type="AlphaFoldDB" id="A0A5J9UQH7"/>
<dbReference type="Gramene" id="TVU25300">
    <property type="protein sequence ID" value="TVU25300"/>
    <property type="gene ID" value="EJB05_27792"/>
</dbReference>
<keyword evidence="3" id="KW-1185">Reference proteome</keyword>
<protein>
    <recommendedName>
        <fullName evidence="4">Leucine-rich repeat-containing N-terminal plant-type domain-containing protein</fullName>
    </recommendedName>
</protein>
<gene>
    <name evidence="2" type="ORF">EJB05_27792</name>
</gene>
<comment type="caution">
    <text evidence="2">The sequence shown here is derived from an EMBL/GenBank/DDBJ whole genome shotgun (WGS) entry which is preliminary data.</text>
</comment>
<organism evidence="2 3">
    <name type="scientific">Eragrostis curvula</name>
    <name type="common">weeping love grass</name>
    <dbReference type="NCBI Taxonomy" id="38414"/>
    <lineage>
        <taxon>Eukaryota</taxon>
        <taxon>Viridiplantae</taxon>
        <taxon>Streptophyta</taxon>
        <taxon>Embryophyta</taxon>
        <taxon>Tracheophyta</taxon>
        <taxon>Spermatophyta</taxon>
        <taxon>Magnoliopsida</taxon>
        <taxon>Liliopsida</taxon>
        <taxon>Poales</taxon>
        <taxon>Poaceae</taxon>
        <taxon>PACMAD clade</taxon>
        <taxon>Chloridoideae</taxon>
        <taxon>Eragrostideae</taxon>
        <taxon>Eragrostidinae</taxon>
        <taxon>Eragrostis</taxon>
    </lineage>
</organism>
<feature type="non-terminal residue" evidence="2">
    <location>
        <position position="1"/>
    </location>
</feature>